<dbReference type="Gene3D" id="3.80.10.10">
    <property type="entry name" value="Ribonuclease Inhibitor"/>
    <property type="match status" value="3"/>
</dbReference>
<name>A0AAJ1R7G0_9FLAO</name>
<evidence type="ECO:0008006" key="3">
    <source>
        <dbReference type="Google" id="ProtNLM"/>
    </source>
</evidence>
<organism evidence="1 2">
    <name type="scientific">Chryseobacterium gambrini</name>
    <dbReference type="NCBI Taxonomy" id="373672"/>
    <lineage>
        <taxon>Bacteria</taxon>
        <taxon>Pseudomonadati</taxon>
        <taxon>Bacteroidota</taxon>
        <taxon>Flavobacteriia</taxon>
        <taxon>Flavobacteriales</taxon>
        <taxon>Weeksellaceae</taxon>
        <taxon>Chryseobacterium group</taxon>
        <taxon>Chryseobacterium</taxon>
    </lineage>
</organism>
<dbReference type="RefSeq" id="WP_214588599.1">
    <property type="nucleotide sequence ID" value="NZ_JAUHGV010000051.1"/>
</dbReference>
<evidence type="ECO:0000313" key="1">
    <source>
        <dbReference type="EMBL" id="MDN4015089.1"/>
    </source>
</evidence>
<comment type="caution">
    <text evidence="1">The sequence shown here is derived from an EMBL/GenBank/DDBJ whole genome shotgun (WGS) entry which is preliminary data.</text>
</comment>
<sequence>MNDLETIISKLENTLNIKFDKVEKEDENSCYISSKLNYLSLSNLHFEDFSALEPVFETLYTLILTECSIANANDMHRMKKLETLVLKKCSISMEETFDPDVSKANTTKGNFESIYLEDMDVPHPGFFLPVSKYLHDITFTECTVSNVYELNLFPSLYYLNINNSQFITSENDIQYKQDSIKKLNWLTFENMKLKNFDSYLPVLKEITVLKLYDCELDSLKNISQFPHLKRLHLDPELKINDPNSEYDNSKQFKLKECIIQSFVSFYDWTPDVVQPDFDAKLLLSAAPYLRNLTVEGYKLINTDYLKHLPKLNQLNFEKCTVDLEDYLSVAPQIKRIYFNTSEIKNQYAFKYFTKLEKITVSVDRPEDRNLIDLEKLLPLKESLKKIILWNTEVIQNIDQITNFTTLEELDISAESVEFARKILSMESLKNLDLNIYIKEQETEITEPIILDLHHLKNVEKLHLGTVGDFYFKNQPKNPI</sequence>
<accession>A0AAJ1R7G0</accession>
<dbReference type="SUPFAM" id="SSF52058">
    <property type="entry name" value="L domain-like"/>
    <property type="match status" value="1"/>
</dbReference>
<dbReference type="Proteomes" id="UP001225933">
    <property type="component" value="Unassembled WGS sequence"/>
</dbReference>
<reference evidence="1" key="1">
    <citation type="submission" date="2023-06" db="EMBL/GenBank/DDBJ databases">
        <title>Two Chryseobacterium gambrini strains from China.</title>
        <authorList>
            <person name="Zeng J."/>
            <person name="Wu Y."/>
        </authorList>
    </citation>
    <scope>NUCLEOTIDE SEQUENCE</scope>
    <source>
        <strain evidence="1">SQ219</strain>
    </source>
</reference>
<gene>
    <name evidence="1" type="ORF">QX233_21800</name>
</gene>
<dbReference type="EMBL" id="JAUHGV010000051">
    <property type="protein sequence ID" value="MDN4015089.1"/>
    <property type="molecule type" value="Genomic_DNA"/>
</dbReference>
<dbReference type="AlphaFoldDB" id="A0AAJ1R7G0"/>
<proteinExistence type="predicted"/>
<dbReference type="InterPro" id="IPR032675">
    <property type="entry name" value="LRR_dom_sf"/>
</dbReference>
<evidence type="ECO:0000313" key="2">
    <source>
        <dbReference type="Proteomes" id="UP001225933"/>
    </source>
</evidence>
<protein>
    <recommendedName>
        <fullName evidence="3">Leucine Rich repeat-containing protein</fullName>
    </recommendedName>
</protein>